<evidence type="ECO:0000313" key="1">
    <source>
        <dbReference type="EMBL" id="KAK5867540.1"/>
    </source>
</evidence>
<dbReference type="AlphaFoldDB" id="A0AAN7XVC8"/>
<evidence type="ECO:0000313" key="2">
    <source>
        <dbReference type="Proteomes" id="UP001346869"/>
    </source>
</evidence>
<dbReference type="EMBL" id="JAUZQC010000008">
    <property type="protein sequence ID" value="KAK5867540.1"/>
    <property type="molecule type" value="Genomic_DNA"/>
</dbReference>
<reference evidence="1 2" key="1">
    <citation type="journal article" date="2023" name="Genes (Basel)">
        <title>Chromosome-Level Genome Assembly and Circadian Gene Repertoire of the Patagonia Blennie Eleginops maclovinus-The Closest Ancestral Proxy of Antarctic Cryonotothenioids.</title>
        <authorList>
            <person name="Cheng C.C."/>
            <person name="Rivera-Colon A.G."/>
            <person name="Minhas B.F."/>
            <person name="Wilson L."/>
            <person name="Rayamajhi N."/>
            <person name="Vargas-Chacoff L."/>
            <person name="Catchen J.M."/>
        </authorList>
    </citation>
    <scope>NUCLEOTIDE SEQUENCE [LARGE SCALE GENOMIC DNA]</scope>
    <source>
        <strain evidence="1">JMC-PN-2008</strain>
    </source>
</reference>
<protein>
    <submittedName>
        <fullName evidence="1">Uncharacterized protein</fullName>
    </submittedName>
</protein>
<organism evidence="1 2">
    <name type="scientific">Eleginops maclovinus</name>
    <name type="common">Patagonian blennie</name>
    <name type="synonym">Eleginus maclovinus</name>
    <dbReference type="NCBI Taxonomy" id="56733"/>
    <lineage>
        <taxon>Eukaryota</taxon>
        <taxon>Metazoa</taxon>
        <taxon>Chordata</taxon>
        <taxon>Craniata</taxon>
        <taxon>Vertebrata</taxon>
        <taxon>Euteleostomi</taxon>
        <taxon>Actinopterygii</taxon>
        <taxon>Neopterygii</taxon>
        <taxon>Teleostei</taxon>
        <taxon>Neoteleostei</taxon>
        <taxon>Acanthomorphata</taxon>
        <taxon>Eupercaria</taxon>
        <taxon>Perciformes</taxon>
        <taxon>Notothenioidei</taxon>
        <taxon>Eleginopidae</taxon>
        <taxon>Eleginops</taxon>
    </lineage>
</organism>
<gene>
    <name evidence="1" type="ORF">PBY51_012016</name>
</gene>
<reference evidence="1 2" key="2">
    <citation type="journal article" date="2023" name="Mol. Biol. Evol.">
        <title>Genomics of Secondarily Temperate Adaptation in the Only Non-Antarctic Icefish.</title>
        <authorList>
            <person name="Rivera-Colon A.G."/>
            <person name="Rayamajhi N."/>
            <person name="Minhas B.F."/>
            <person name="Madrigal G."/>
            <person name="Bilyk K.T."/>
            <person name="Yoon V."/>
            <person name="Hune M."/>
            <person name="Gregory S."/>
            <person name="Cheng C.H.C."/>
            <person name="Catchen J.M."/>
        </authorList>
    </citation>
    <scope>NUCLEOTIDE SEQUENCE [LARGE SCALE GENOMIC DNA]</scope>
    <source>
        <strain evidence="1">JMC-PN-2008</strain>
    </source>
</reference>
<comment type="caution">
    <text evidence="1">The sequence shown here is derived from an EMBL/GenBank/DDBJ whole genome shotgun (WGS) entry which is preliminary data.</text>
</comment>
<dbReference type="Proteomes" id="UP001346869">
    <property type="component" value="Unassembled WGS sequence"/>
</dbReference>
<keyword evidence="2" id="KW-1185">Reference proteome</keyword>
<sequence>MPPWPQSLQSDEPAQHHQICIQTSTQAGKQGGDNVEMIFKKQCTRPQKSKYNPVSSRYVHAKHERTGWYRSPPFSSPNICCCVMLPLTQRIQASSAETGSDREEGCVAEAV</sequence>
<name>A0AAN7XVC8_ELEMC</name>
<proteinExistence type="predicted"/>
<accession>A0AAN7XVC8</accession>